<evidence type="ECO:0000259" key="2">
    <source>
        <dbReference type="Pfam" id="PF23572"/>
    </source>
</evidence>
<dbReference type="InterPro" id="IPR055377">
    <property type="entry name" value="GH3_M"/>
</dbReference>
<comment type="caution">
    <text evidence="3">The sequence shown here is derived from an EMBL/GenBank/DDBJ whole genome shotgun (WGS) entry which is preliminary data.</text>
</comment>
<protein>
    <submittedName>
        <fullName evidence="3">GH3 auxin-responsive promoter family protein</fullName>
    </submittedName>
</protein>
<keyword evidence="4" id="KW-1185">Reference proteome</keyword>
<organism evidence="3 4">
    <name type="scientific">Porphyromonas miyakawae</name>
    <dbReference type="NCBI Taxonomy" id="3137470"/>
    <lineage>
        <taxon>Bacteria</taxon>
        <taxon>Pseudomonadati</taxon>
        <taxon>Bacteroidota</taxon>
        <taxon>Bacteroidia</taxon>
        <taxon>Bacteroidales</taxon>
        <taxon>Porphyromonadaceae</taxon>
        <taxon>Porphyromonas</taxon>
    </lineage>
</organism>
<dbReference type="Pfam" id="PF23572">
    <property type="entry name" value="GH3_C"/>
    <property type="match status" value="1"/>
</dbReference>
<gene>
    <name evidence="3" type="ORF">Tsumi_11700</name>
</gene>
<evidence type="ECO:0000313" key="3">
    <source>
        <dbReference type="EMBL" id="GAB1252064.1"/>
    </source>
</evidence>
<dbReference type="Proteomes" id="UP001628220">
    <property type="component" value="Unassembled WGS sequence"/>
</dbReference>
<dbReference type="InterPro" id="IPR055378">
    <property type="entry name" value="GH3_C"/>
</dbReference>
<feature type="domain" description="GH3 C-terminal" evidence="2">
    <location>
        <begin position="382"/>
        <end position="492"/>
    </location>
</feature>
<accession>A0ABQ0E2V4</accession>
<sequence>MDRITQTIYQAMSYRLRAIEKYATKAESIQAEQLNRLIGRFNRTRYGEQFALPECAGYTEWQRQVPIVAYEDIRKHVEEMTRGQENELVPGSCLRFAVSSGTSGGRSKYIPVNSLHLNKCHFRGASDTLWLYLSTRPDSRFFRTKGLVLGGSQKPVALTSKVRVGDLSSILVEKMPLLGNLSRVPKRSTLQMTEWNSKIEAIIHEVKDANVGSLSGVPSWMLVLIKRLLEATGKETLSEIWPNLEVFFHGGISFAPYREEYRRLIPSNRMQYRETYNASEGFFGIQDDPSDPALLLMLDYGVFYEFIPLDSLDKGNLEAIPLQAVETGKTYAMLISTLGGLYRYMIGDTVRFTSTNPYKIIIAGRTSAYINAFGEELMVFNTDKAIEVVAKECGALVKEYTAAPCFLPQQGKGRHEWVVEFSVQPDNLAYFAQRLDEELRKLNSDYDAKRYDDMTLLPLKLHVADTGLFERYLSDTSRLGGQIKIPRLRNDRTIVDKLLSYGCTTEISPNKIAQGEIPPLRD</sequence>
<feature type="domain" description="GH3 middle" evidence="1">
    <location>
        <begin position="296"/>
        <end position="357"/>
    </location>
</feature>
<evidence type="ECO:0000313" key="4">
    <source>
        <dbReference type="Proteomes" id="UP001628220"/>
    </source>
</evidence>
<proteinExistence type="predicted"/>
<dbReference type="Pfam" id="PF23571">
    <property type="entry name" value="GH3_M"/>
    <property type="match status" value="1"/>
</dbReference>
<dbReference type="PANTHER" id="PTHR31901:SF9">
    <property type="entry name" value="GH3 DOMAIN-CONTAINING PROTEIN"/>
    <property type="match status" value="1"/>
</dbReference>
<dbReference type="PANTHER" id="PTHR31901">
    <property type="entry name" value="GH3 DOMAIN-CONTAINING PROTEIN"/>
    <property type="match status" value="1"/>
</dbReference>
<dbReference type="RefSeq" id="WP_411915834.1">
    <property type="nucleotide sequence ID" value="NZ_BAAFSF010000004.1"/>
</dbReference>
<dbReference type="EMBL" id="BAAFSF010000004">
    <property type="protein sequence ID" value="GAB1252064.1"/>
    <property type="molecule type" value="Genomic_DNA"/>
</dbReference>
<evidence type="ECO:0000259" key="1">
    <source>
        <dbReference type="Pfam" id="PF23571"/>
    </source>
</evidence>
<dbReference type="Pfam" id="PF03321">
    <property type="entry name" value="GH3"/>
    <property type="match status" value="1"/>
</dbReference>
<dbReference type="InterPro" id="IPR004993">
    <property type="entry name" value="GH3"/>
</dbReference>
<reference evidence="3 4" key="1">
    <citation type="journal article" date="2025" name="Int. J. Syst. Evol. Microbiol.">
        <title>Desulfovibrio falkowii sp. nov., Porphyromonas miyakawae sp. nov., Mediterraneibacter flintii sp. nov. and Owariibacterium komagatae gen. nov., sp. nov., isolated from human faeces.</title>
        <authorList>
            <person name="Hamaguchi T."/>
            <person name="Ohara M."/>
            <person name="Hisatomi A."/>
            <person name="Sekiguchi K."/>
            <person name="Takeda J.I."/>
            <person name="Ueyama J."/>
            <person name="Ito M."/>
            <person name="Nishiwaki H."/>
            <person name="Ogi T."/>
            <person name="Hirayama M."/>
            <person name="Ohkuma M."/>
            <person name="Sakamoto M."/>
            <person name="Ohno K."/>
        </authorList>
    </citation>
    <scope>NUCLEOTIDE SEQUENCE [LARGE SCALE GENOMIC DNA]</scope>
    <source>
        <strain evidence="3 4">13CB11C</strain>
    </source>
</reference>
<name>A0ABQ0E2V4_9PORP</name>